<gene>
    <name evidence="2" type="ORF">HGRIS_014454</name>
</gene>
<evidence type="ECO:0000256" key="1">
    <source>
        <dbReference type="SAM" id="Phobius"/>
    </source>
</evidence>
<feature type="transmembrane region" description="Helical" evidence="1">
    <location>
        <begin position="67"/>
        <end position="91"/>
    </location>
</feature>
<keyword evidence="1" id="KW-0472">Membrane</keyword>
<proteinExistence type="predicted"/>
<evidence type="ECO:0000313" key="2">
    <source>
        <dbReference type="EMBL" id="KAL0959170.1"/>
    </source>
</evidence>
<protein>
    <submittedName>
        <fullName evidence="2">Uncharacterized protein</fullName>
    </submittedName>
</protein>
<accession>A0ABR3JVF4</accession>
<sequence>MSLTSSQPRPSSRHTHSVILILSHANIPVVIQLASCVTSISHITILPSTSILYYFADAFQRPRAAYIYYMLFIILNSMSSALAGSILPWYFSSLLSSPVYRTLVYSVAHLCDIRGYS</sequence>
<name>A0ABR3JVF4_9AGAR</name>
<reference evidence="3" key="1">
    <citation type="submission" date="2024-06" db="EMBL/GenBank/DDBJ databases">
        <title>Multi-omics analyses provide insights into the biosynthesis of the anticancer antibiotic pleurotin in Hohenbuehelia grisea.</title>
        <authorList>
            <person name="Weaver J.A."/>
            <person name="Alberti F."/>
        </authorList>
    </citation>
    <scope>NUCLEOTIDE SEQUENCE [LARGE SCALE GENOMIC DNA]</scope>
    <source>
        <strain evidence="3">T-177</strain>
    </source>
</reference>
<dbReference type="EMBL" id="JASNQZ010000003">
    <property type="protein sequence ID" value="KAL0959170.1"/>
    <property type="molecule type" value="Genomic_DNA"/>
</dbReference>
<evidence type="ECO:0000313" key="3">
    <source>
        <dbReference type="Proteomes" id="UP001556367"/>
    </source>
</evidence>
<feature type="transmembrane region" description="Helical" evidence="1">
    <location>
        <begin position="29"/>
        <end position="55"/>
    </location>
</feature>
<keyword evidence="1" id="KW-0812">Transmembrane</keyword>
<keyword evidence="3" id="KW-1185">Reference proteome</keyword>
<dbReference type="Proteomes" id="UP001556367">
    <property type="component" value="Unassembled WGS sequence"/>
</dbReference>
<comment type="caution">
    <text evidence="2">The sequence shown here is derived from an EMBL/GenBank/DDBJ whole genome shotgun (WGS) entry which is preliminary data.</text>
</comment>
<keyword evidence="1" id="KW-1133">Transmembrane helix</keyword>
<organism evidence="2 3">
    <name type="scientific">Hohenbuehelia grisea</name>
    <dbReference type="NCBI Taxonomy" id="104357"/>
    <lineage>
        <taxon>Eukaryota</taxon>
        <taxon>Fungi</taxon>
        <taxon>Dikarya</taxon>
        <taxon>Basidiomycota</taxon>
        <taxon>Agaricomycotina</taxon>
        <taxon>Agaricomycetes</taxon>
        <taxon>Agaricomycetidae</taxon>
        <taxon>Agaricales</taxon>
        <taxon>Pleurotineae</taxon>
        <taxon>Pleurotaceae</taxon>
        <taxon>Hohenbuehelia</taxon>
    </lineage>
</organism>